<name>A0A1G9PYB0_9RHOB</name>
<dbReference type="GO" id="GO:0016740">
    <property type="term" value="F:transferase activity"/>
    <property type="evidence" value="ECO:0007669"/>
    <property type="project" value="UniProtKB-KW"/>
</dbReference>
<organism evidence="2 3">
    <name type="scientific">Aliiruegeria lutimaris</name>
    <dbReference type="NCBI Taxonomy" id="571298"/>
    <lineage>
        <taxon>Bacteria</taxon>
        <taxon>Pseudomonadati</taxon>
        <taxon>Pseudomonadota</taxon>
        <taxon>Alphaproteobacteria</taxon>
        <taxon>Rhodobacterales</taxon>
        <taxon>Roseobacteraceae</taxon>
        <taxon>Aliiruegeria</taxon>
    </lineage>
</organism>
<accession>A0A1G9PYB0</accession>
<dbReference type="Pfam" id="PF13480">
    <property type="entry name" value="Acetyltransf_6"/>
    <property type="match status" value="1"/>
</dbReference>
<protein>
    <submittedName>
        <fullName evidence="2">Acetyltransferase involved in cellulose biosynthesis, CelD/BcsL family</fullName>
    </submittedName>
</protein>
<keyword evidence="3" id="KW-1185">Reference proteome</keyword>
<dbReference type="EMBL" id="FNEK01000150">
    <property type="protein sequence ID" value="SDM03075.1"/>
    <property type="molecule type" value="Genomic_DNA"/>
</dbReference>
<reference evidence="2 3" key="1">
    <citation type="submission" date="2016-10" db="EMBL/GenBank/DDBJ databases">
        <authorList>
            <person name="de Groot N.N."/>
        </authorList>
    </citation>
    <scope>NUCLEOTIDE SEQUENCE [LARGE SCALE GENOMIC DNA]</scope>
    <source>
        <strain evidence="2 3">DSM 25294</strain>
    </source>
</reference>
<dbReference type="OrthoDB" id="4700839at2"/>
<dbReference type="SUPFAM" id="SSF55729">
    <property type="entry name" value="Acyl-CoA N-acyltransferases (Nat)"/>
    <property type="match status" value="1"/>
</dbReference>
<evidence type="ECO:0000259" key="1">
    <source>
        <dbReference type="Pfam" id="PF13480"/>
    </source>
</evidence>
<dbReference type="InterPro" id="IPR016181">
    <property type="entry name" value="Acyl_CoA_acyltransferase"/>
</dbReference>
<keyword evidence="2" id="KW-0808">Transferase</keyword>
<gene>
    <name evidence="2" type="ORF">SAMN04488026_11503</name>
</gene>
<feature type="domain" description="BioF2-like acetyltransferase" evidence="1">
    <location>
        <begin position="152"/>
        <end position="294"/>
    </location>
</feature>
<dbReference type="Gene3D" id="3.40.630.30">
    <property type="match status" value="1"/>
</dbReference>
<dbReference type="RefSeq" id="WP_093165063.1">
    <property type="nucleotide sequence ID" value="NZ_FNEK01000150.1"/>
</dbReference>
<sequence length="355" mass="39899">MHIETITTRDLDPDLVEKWRVLQSQSEDLASPFFSPEFALAVGRCRNDLHVGLIREGSDIIGLIPFHRRGCGRGVPVGGKLCDYQGIIGIAPPSALMGDLLRGLGLSAFDFNHALSAQPLFAENGYFSSTSPGVDLRAGYDRWKEEVNARTKALKTLARKERKLAREAGPLRFQVHDPSPEAWSGFQRWKRNALKRLGVQFLADGWDKALLEDLRQQQEPSFQGRLSTLYAGDRMVAAHFGITTPRAWHWWFPSYDPDLGNLSAGLVLMRHCIEAAALEGMAELDFGRGSERYKIEFSNQARALSEGSLERVTHPLGALRWLRKTAQRPTRKFLDDRQVDLLRRAGNRALRAGRL</sequence>
<evidence type="ECO:0000313" key="3">
    <source>
        <dbReference type="Proteomes" id="UP000199382"/>
    </source>
</evidence>
<dbReference type="AlphaFoldDB" id="A0A1G9PYB0"/>
<dbReference type="STRING" id="571298.SAMN04488026_11503"/>
<dbReference type="Proteomes" id="UP000199382">
    <property type="component" value="Unassembled WGS sequence"/>
</dbReference>
<proteinExistence type="predicted"/>
<dbReference type="InterPro" id="IPR038740">
    <property type="entry name" value="BioF2-like_GNAT_dom"/>
</dbReference>
<evidence type="ECO:0000313" key="2">
    <source>
        <dbReference type="EMBL" id="SDM03075.1"/>
    </source>
</evidence>